<feature type="transmembrane region" description="Helical" evidence="1">
    <location>
        <begin position="60"/>
        <end position="80"/>
    </location>
</feature>
<feature type="transmembrane region" description="Helical" evidence="1">
    <location>
        <begin position="139"/>
        <end position="162"/>
    </location>
</feature>
<reference evidence="3" key="2">
    <citation type="submission" date="2014-02" db="EMBL/GenBank/DDBJ databases">
        <title>Plasmid-mediated 2-methylpyridine and pyridine degradation in Arthrobacter sp. 68b.</title>
        <authorList>
            <person name="Stanislauskiene R."/>
            <person name="Rutkiene R."/>
            <person name="Gasparaviciute R."/>
            <person name="Meskiene R."/>
            <person name="Bachamatova I."/>
            <person name="Marcinkeviciene L."/>
            <person name="Meskys R."/>
        </authorList>
    </citation>
    <scope>NUCLEOTIDE SEQUENCE</scope>
    <source>
        <strain evidence="3">68b</strain>
        <plasmid evidence="3">p2MP</plasmid>
    </source>
</reference>
<geneLocation type="plasmid" evidence="3">
    <name>p2MP</name>
</geneLocation>
<feature type="transmembrane region" description="Helical" evidence="1">
    <location>
        <begin position="101"/>
        <end position="119"/>
    </location>
</feature>
<reference evidence="3" key="1">
    <citation type="journal article" date="2011" name="Biologija">
        <title>Analysis of phthalate degradation operon from Arthrobacter sp. 68b.</title>
        <authorList>
            <person name="Stanislauskiene R."/>
            <person name="Rudenkov M."/>
            <person name="Karvelis L."/>
            <person name="Gasparaviciute R."/>
            <person name="Meskiene R."/>
            <person name="Casaite V."/>
            <person name="Meskys R."/>
        </authorList>
    </citation>
    <scope>NUCLEOTIDE SEQUENCE</scope>
    <source>
        <strain evidence="3">68b</strain>
        <plasmid evidence="3">p2MP</plasmid>
    </source>
</reference>
<name>A0A0F7G1G3_9MICC</name>
<dbReference type="InterPro" id="IPR046675">
    <property type="entry name" value="DUF6545"/>
</dbReference>
<dbReference type="RefSeq" id="WP_173160894.1">
    <property type="nucleotide sequence ID" value="NZ_KJ410765.1"/>
</dbReference>
<feature type="transmembrane region" description="Helical" evidence="1">
    <location>
        <begin position="174"/>
        <end position="196"/>
    </location>
</feature>
<sequence>MTNVVAAACLALLTLLRVTAIWNPPARPAFLASAFATAGFTIYIERVYAAFDSILGGRNFAGLLLSLCVTAAFLQLHIAVSSAAQGFTGGRSIRIRGGVQRYKAAWIMCSLAMVAGFGVSDLPVTSQSLLRTYGAQPGMVLFLLAASTFIAFTSLAIIRTVLSHLAEMSKAFRAGFFLVCAGCLTAIILLAARSVIPLVSDPLNATFVDFYGTGQALAVICVAAGLLAPRLVVVGRVIFLDIAARWHLVRIIPLWRAVTERITNVVLDDHHFRTNEIFRAGPYAALQRRVTEIRDCQLLAPEECPDAWRKYEHSLTSAERLMEISRASISYNVQGRTTK</sequence>
<dbReference type="AlphaFoldDB" id="A0A0F7G1G3"/>
<organism evidence="3">
    <name type="scientific">Arthrobacter sp. 68b</name>
    <dbReference type="NCBI Taxonomy" id="311808"/>
    <lineage>
        <taxon>Bacteria</taxon>
        <taxon>Bacillati</taxon>
        <taxon>Actinomycetota</taxon>
        <taxon>Actinomycetes</taxon>
        <taxon>Micrococcales</taxon>
        <taxon>Micrococcaceae</taxon>
        <taxon>Arthrobacter</taxon>
    </lineage>
</organism>
<feature type="domain" description="DUF6545" evidence="2">
    <location>
        <begin position="245"/>
        <end position="300"/>
    </location>
</feature>
<dbReference type="EMBL" id="KJ410765">
    <property type="protein sequence ID" value="AKG47421.1"/>
    <property type="molecule type" value="Genomic_DNA"/>
</dbReference>
<keyword evidence="1" id="KW-0472">Membrane</keyword>
<proteinExistence type="predicted"/>
<keyword evidence="3" id="KW-0614">Plasmid</keyword>
<protein>
    <recommendedName>
        <fullName evidence="2">DUF6545 domain-containing protein</fullName>
    </recommendedName>
</protein>
<feature type="transmembrane region" description="Helical" evidence="1">
    <location>
        <begin position="216"/>
        <end position="239"/>
    </location>
</feature>
<keyword evidence="1" id="KW-1133">Transmembrane helix</keyword>
<evidence type="ECO:0000259" key="2">
    <source>
        <dbReference type="Pfam" id="PF20182"/>
    </source>
</evidence>
<keyword evidence="1" id="KW-0812">Transmembrane</keyword>
<dbReference type="Pfam" id="PF20182">
    <property type="entry name" value="DUF6545"/>
    <property type="match status" value="1"/>
</dbReference>
<evidence type="ECO:0000256" key="1">
    <source>
        <dbReference type="SAM" id="Phobius"/>
    </source>
</evidence>
<accession>A0A0F7G1G3</accession>
<evidence type="ECO:0000313" key="3">
    <source>
        <dbReference type="EMBL" id="AKG47421.1"/>
    </source>
</evidence>